<feature type="region of interest" description="Disordered" evidence="1">
    <location>
        <begin position="98"/>
        <end position="123"/>
    </location>
</feature>
<name>A0ABN8YZF6_RANTA</name>
<feature type="region of interest" description="Disordered" evidence="1">
    <location>
        <begin position="50"/>
        <end position="77"/>
    </location>
</feature>
<gene>
    <name evidence="2" type="ORF">MRATA1EN1_LOCUS14233</name>
</gene>
<evidence type="ECO:0000256" key="1">
    <source>
        <dbReference type="SAM" id="MobiDB-lite"/>
    </source>
</evidence>
<evidence type="ECO:0000313" key="3">
    <source>
        <dbReference type="Proteomes" id="UP001176941"/>
    </source>
</evidence>
<proteinExistence type="predicted"/>
<sequence length="123" mass="13080">MTAHRQAQLKPHFLQKAALNRLSPGHSQESLGCTPGIPVAPSVLARQACLPQNHELSQDPHPSRLGPPFSGAGLTRAPRLRMRRGNLVWAELECSGARLPGEPQGQRVGGGRKASDAGPIMDA</sequence>
<accession>A0ABN8YZF6</accession>
<dbReference type="EMBL" id="OX459960">
    <property type="protein sequence ID" value="CAI9165271.1"/>
    <property type="molecule type" value="Genomic_DNA"/>
</dbReference>
<dbReference type="Proteomes" id="UP001176941">
    <property type="component" value="Chromosome 24"/>
</dbReference>
<keyword evidence="3" id="KW-1185">Reference proteome</keyword>
<evidence type="ECO:0000313" key="2">
    <source>
        <dbReference type="EMBL" id="CAI9165271.1"/>
    </source>
</evidence>
<organism evidence="2 3">
    <name type="scientific">Rangifer tarandus platyrhynchus</name>
    <name type="common">Svalbard reindeer</name>
    <dbReference type="NCBI Taxonomy" id="3082113"/>
    <lineage>
        <taxon>Eukaryota</taxon>
        <taxon>Metazoa</taxon>
        <taxon>Chordata</taxon>
        <taxon>Craniata</taxon>
        <taxon>Vertebrata</taxon>
        <taxon>Euteleostomi</taxon>
        <taxon>Mammalia</taxon>
        <taxon>Eutheria</taxon>
        <taxon>Laurasiatheria</taxon>
        <taxon>Artiodactyla</taxon>
        <taxon>Ruminantia</taxon>
        <taxon>Pecora</taxon>
        <taxon>Cervidae</taxon>
        <taxon>Odocoileinae</taxon>
        <taxon>Rangifer</taxon>
    </lineage>
</organism>
<protein>
    <submittedName>
        <fullName evidence="2">Uncharacterized protein</fullName>
    </submittedName>
</protein>
<reference evidence="2" key="1">
    <citation type="submission" date="2023-04" db="EMBL/GenBank/DDBJ databases">
        <authorList>
            <consortium name="ELIXIR-Norway"/>
        </authorList>
    </citation>
    <scope>NUCLEOTIDE SEQUENCE [LARGE SCALE GENOMIC DNA]</scope>
</reference>